<sequence>MSLNVWKDVSPESIQEQVSISLLITHLISGCSIWDFLVFLPRDWEIFKHRTCCRWGMLALYAGCRYLGFVAMAATLVFVDMFPTNFNRNLGTAFQMLSLVSLGTAFTVLSLRIALALSQAVMWAVAFASFPRIPTVWQDKSDHIMVSTVLIILSTELLLLGVIGPSTRRFRADHHLTSQGHTKSRRVAAYPQLLYQQGIHYFAIVWAAYLPAVVFDCMAIDLTGLLRFTIQYVAFCTTVVCACKAFRDMMISGACPTHEFLAVWRHFTGRHIRHSNGHAKARNQVNIPLNVLSPRGKEHSDIVTSPINAPAPGGYLIGK</sequence>
<evidence type="ECO:0000313" key="2">
    <source>
        <dbReference type="EMBL" id="CAL1711672.1"/>
    </source>
</evidence>
<reference evidence="3" key="1">
    <citation type="submission" date="2024-04" db="EMBL/GenBank/DDBJ databases">
        <authorList>
            <person name="Shaw F."/>
            <person name="Minotto A."/>
        </authorList>
    </citation>
    <scope>NUCLEOTIDE SEQUENCE [LARGE SCALE GENOMIC DNA]</scope>
</reference>
<keyword evidence="1" id="KW-0472">Membrane</keyword>
<evidence type="ECO:0000256" key="1">
    <source>
        <dbReference type="SAM" id="Phobius"/>
    </source>
</evidence>
<keyword evidence="3" id="KW-1185">Reference proteome</keyword>
<dbReference type="Proteomes" id="UP001497453">
    <property type="component" value="Chromosome 6"/>
</dbReference>
<feature type="transmembrane region" description="Helical" evidence="1">
    <location>
        <begin position="52"/>
        <end position="78"/>
    </location>
</feature>
<gene>
    <name evidence="2" type="ORF">GFSPODELE1_LOCUS8448</name>
</gene>
<proteinExistence type="predicted"/>
<keyword evidence="1" id="KW-1133">Transmembrane helix</keyword>
<accession>A0ABP1DXS1</accession>
<protein>
    <submittedName>
        <fullName evidence="2">Uncharacterized protein</fullName>
    </submittedName>
</protein>
<feature type="transmembrane region" description="Helical" evidence="1">
    <location>
        <begin position="20"/>
        <end position="40"/>
    </location>
</feature>
<feature type="transmembrane region" description="Helical" evidence="1">
    <location>
        <begin position="193"/>
        <end position="212"/>
    </location>
</feature>
<dbReference type="PROSITE" id="PS51257">
    <property type="entry name" value="PROKAR_LIPOPROTEIN"/>
    <property type="match status" value="1"/>
</dbReference>
<feature type="transmembrane region" description="Helical" evidence="1">
    <location>
        <begin position="224"/>
        <end position="243"/>
    </location>
</feature>
<feature type="transmembrane region" description="Helical" evidence="1">
    <location>
        <begin position="143"/>
        <end position="163"/>
    </location>
</feature>
<dbReference type="EMBL" id="OZ037949">
    <property type="protein sequence ID" value="CAL1711672.1"/>
    <property type="molecule type" value="Genomic_DNA"/>
</dbReference>
<feature type="transmembrane region" description="Helical" evidence="1">
    <location>
        <begin position="90"/>
        <end position="113"/>
    </location>
</feature>
<organism evidence="2 3">
    <name type="scientific">Somion occarium</name>
    <dbReference type="NCBI Taxonomy" id="3059160"/>
    <lineage>
        <taxon>Eukaryota</taxon>
        <taxon>Fungi</taxon>
        <taxon>Dikarya</taxon>
        <taxon>Basidiomycota</taxon>
        <taxon>Agaricomycotina</taxon>
        <taxon>Agaricomycetes</taxon>
        <taxon>Polyporales</taxon>
        <taxon>Cerrenaceae</taxon>
        <taxon>Somion</taxon>
    </lineage>
</organism>
<keyword evidence="1" id="KW-0812">Transmembrane</keyword>
<name>A0ABP1DXS1_9APHY</name>
<evidence type="ECO:0000313" key="3">
    <source>
        <dbReference type="Proteomes" id="UP001497453"/>
    </source>
</evidence>